<feature type="non-terminal residue" evidence="1">
    <location>
        <position position="1"/>
    </location>
</feature>
<organism evidence="1 2">
    <name type="scientific">Racocetra persica</name>
    <dbReference type="NCBI Taxonomy" id="160502"/>
    <lineage>
        <taxon>Eukaryota</taxon>
        <taxon>Fungi</taxon>
        <taxon>Fungi incertae sedis</taxon>
        <taxon>Mucoromycota</taxon>
        <taxon>Glomeromycotina</taxon>
        <taxon>Glomeromycetes</taxon>
        <taxon>Diversisporales</taxon>
        <taxon>Gigasporaceae</taxon>
        <taxon>Racocetra</taxon>
    </lineage>
</organism>
<evidence type="ECO:0000313" key="2">
    <source>
        <dbReference type="Proteomes" id="UP000789920"/>
    </source>
</evidence>
<feature type="non-terminal residue" evidence="1">
    <location>
        <position position="143"/>
    </location>
</feature>
<gene>
    <name evidence="1" type="ORF">RPERSI_LOCUS34423</name>
</gene>
<accession>A0ACA9STL2</accession>
<sequence>THSINTSDYYPIKQRAYRASPKEHEHIKKEIESIKKERIIRSSQSPWSSPVVLVVKKNRKLRFCVDYRKLNNIMKKDTYLLPRIDKMLDFNVMPFGLCNAPATFQRLMEKVLQSVLWKKAIVYIDDINIYSETFEQHIKDLRE</sequence>
<evidence type="ECO:0000313" key="1">
    <source>
        <dbReference type="EMBL" id="CAG8846998.1"/>
    </source>
</evidence>
<comment type="caution">
    <text evidence="1">The sequence shown here is derived from an EMBL/GenBank/DDBJ whole genome shotgun (WGS) entry which is preliminary data.</text>
</comment>
<keyword evidence="2" id="KW-1185">Reference proteome</keyword>
<dbReference type="Proteomes" id="UP000789920">
    <property type="component" value="Unassembled WGS sequence"/>
</dbReference>
<protein>
    <submittedName>
        <fullName evidence="1">1834_t:CDS:1</fullName>
    </submittedName>
</protein>
<name>A0ACA9STL2_9GLOM</name>
<dbReference type="EMBL" id="CAJVQC010153830">
    <property type="protein sequence ID" value="CAG8846998.1"/>
    <property type="molecule type" value="Genomic_DNA"/>
</dbReference>
<reference evidence="1" key="1">
    <citation type="submission" date="2021-06" db="EMBL/GenBank/DDBJ databases">
        <authorList>
            <person name="Kallberg Y."/>
            <person name="Tangrot J."/>
            <person name="Rosling A."/>
        </authorList>
    </citation>
    <scope>NUCLEOTIDE SEQUENCE</scope>
    <source>
        <strain evidence="1">MA461A</strain>
    </source>
</reference>
<proteinExistence type="predicted"/>